<dbReference type="Gene3D" id="3.90.550.10">
    <property type="entry name" value="Spore Coat Polysaccharide Biosynthesis Protein SpsA, Chain A"/>
    <property type="match status" value="1"/>
</dbReference>
<dbReference type="GO" id="GO:0061603">
    <property type="term" value="F:molybdenum cofactor guanylyltransferase activity"/>
    <property type="evidence" value="ECO:0007669"/>
    <property type="project" value="UniProtKB-EC"/>
</dbReference>
<organism evidence="10">
    <name type="scientific">Aquifex aeolicus</name>
    <dbReference type="NCBI Taxonomy" id="63363"/>
    <lineage>
        <taxon>Bacteria</taxon>
        <taxon>Pseudomonadati</taxon>
        <taxon>Aquificota</taxon>
        <taxon>Aquificia</taxon>
        <taxon>Aquificales</taxon>
        <taxon>Aquificaceae</taxon>
        <taxon>Aquifex</taxon>
    </lineage>
</organism>
<dbReference type="InterPro" id="IPR025877">
    <property type="entry name" value="MobA-like_NTP_Trfase"/>
</dbReference>
<evidence type="ECO:0000256" key="6">
    <source>
        <dbReference type="ARBA" id="ARBA00023134"/>
    </source>
</evidence>
<dbReference type="GO" id="GO:0005525">
    <property type="term" value="F:GTP binding"/>
    <property type="evidence" value="ECO:0007669"/>
    <property type="project" value="UniProtKB-UniRule"/>
</dbReference>
<comment type="catalytic activity">
    <reaction evidence="8">
        <text>Mo-molybdopterin + GTP + H(+) = Mo-molybdopterin guanine dinucleotide + diphosphate</text>
        <dbReference type="Rhea" id="RHEA:34243"/>
        <dbReference type="ChEBI" id="CHEBI:15378"/>
        <dbReference type="ChEBI" id="CHEBI:33019"/>
        <dbReference type="ChEBI" id="CHEBI:37565"/>
        <dbReference type="ChEBI" id="CHEBI:71302"/>
        <dbReference type="ChEBI" id="CHEBI:71310"/>
        <dbReference type="EC" id="2.7.7.77"/>
    </reaction>
</comment>
<comment type="subcellular location">
    <subcellularLocation>
        <location evidence="8">Cytoplasm</location>
    </subcellularLocation>
</comment>
<accession>A0A7C5L5T9</accession>
<keyword evidence="2 8" id="KW-0808">Transferase</keyword>
<comment type="function">
    <text evidence="8">Transfers a GMP moiety from GTP to Mo-molybdopterin (Mo-MPT) cofactor (Moco or molybdenum cofactor) to form Mo-molybdopterin guanine dinucleotide (Mo-MGD) cofactor.</text>
</comment>
<dbReference type="NCBIfam" id="NF001457">
    <property type="entry name" value="PRK00317.1-3"/>
    <property type="match status" value="1"/>
</dbReference>
<feature type="binding site" evidence="8">
    <location>
        <position position="63"/>
    </location>
    <ligand>
        <name>GTP</name>
        <dbReference type="ChEBI" id="CHEBI:37565"/>
    </ligand>
</feature>
<dbReference type="PANTHER" id="PTHR19136:SF81">
    <property type="entry name" value="MOLYBDENUM COFACTOR GUANYLYLTRANSFERASE"/>
    <property type="match status" value="1"/>
</dbReference>
<sequence>MECYILAGGRSRRFGGDKLLYRINSLRTIEYVVRAAQEVCDSVCVVAKEREKFADLGIPVEEDLLPDQAPIVGVYTALKLCQRDRLLILSGDIPLIKPEVLRLLMEEFREPVTVFSTQGKLHPLVGIYSKALYSLVEEFLKLGRRSLTDLLRNLEFKVVGEDRLRQVDPRLESLTNMNTREDLSLILERLG</sequence>
<keyword evidence="4 8" id="KW-0547">Nucleotide-binding</keyword>
<evidence type="ECO:0000256" key="2">
    <source>
        <dbReference type="ARBA" id="ARBA00022679"/>
    </source>
</evidence>
<dbReference type="HAMAP" id="MF_00316">
    <property type="entry name" value="MobA"/>
    <property type="match status" value="1"/>
</dbReference>
<comment type="similarity">
    <text evidence="8">Belongs to the MobA family.</text>
</comment>
<dbReference type="GO" id="GO:0046872">
    <property type="term" value="F:metal ion binding"/>
    <property type="evidence" value="ECO:0007669"/>
    <property type="project" value="UniProtKB-KW"/>
</dbReference>
<comment type="domain">
    <text evidence="8">The N-terminal domain determines nucleotide recognition and specific binding, while the C-terminal domain determines the specific binding to the target protein.</text>
</comment>
<evidence type="ECO:0000256" key="8">
    <source>
        <dbReference type="HAMAP-Rule" id="MF_00316"/>
    </source>
</evidence>
<dbReference type="CDD" id="cd02503">
    <property type="entry name" value="MobA"/>
    <property type="match status" value="1"/>
</dbReference>
<dbReference type="AlphaFoldDB" id="A0A7C5L5T9"/>
<keyword evidence="10" id="KW-0548">Nucleotidyltransferase</keyword>
<keyword evidence="5 8" id="KW-0460">Magnesium</keyword>
<evidence type="ECO:0000259" key="9">
    <source>
        <dbReference type="Pfam" id="PF12804"/>
    </source>
</evidence>
<keyword evidence="6 8" id="KW-0342">GTP-binding</keyword>
<evidence type="ECO:0000256" key="7">
    <source>
        <dbReference type="ARBA" id="ARBA00023150"/>
    </source>
</evidence>
<gene>
    <name evidence="8 10" type="primary">mobA</name>
    <name evidence="10" type="ORF">ENJ61_01120</name>
</gene>
<evidence type="ECO:0000256" key="4">
    <source>
        <dbReference type="ARBA" id="ARBA00022741"/>
    </source>
</evidence>
<evidence type="ECO:0000313" key="10">
    <source>
        <dbReference type="EMBL" id="HHJ63487.1"/>
    </source>
</evidence>
<dbReference type="GO" id="GO:0005737">
    <property type="term" value="C:cytoplasm"/>
    <property type="evidence" value="ECO:0007669"/>
    <property type="project" value="UniProtKB-SubCell"/>
</dbReference>
<dbReference type="InterPro" id="IPR029044">
    <property type="entry name" value="Nucleotide-diphossugar_trans"/>
</dbReference>
<name>A0A7C5L5T9_AQUAO</name>
<keyword evidence="1 8" id="KW-0963">Cytoplasm</keyword>
<feature type="binding site" evidence="8">
    <location>
        <position position="92"/>
    </location>
    <ligand>
        <name>GTP</name>
        <dbReference type="ChEBI" id="CHEBI:37565"/>
    </ligand>
</feature>
<reference evidence="10" key="1">
    <citation type="journal article" date="2020" name="mSystems">
        <title>Genome- and Community-Level Interaction Insights into Carbon Utilization and Element Cycling Functions of Hydrothermarchaeota in Hydrothermal Sediment.</title>
        <authorList>
            <person name="Zhou Z."/>
            <person name="Liu Y."/>
            <person name="Xu W."/>
            <person name="Pan J."/>
            <person name="Luo Z.H."/>
            <person name="Li M."/>
        </authorList>
    </citation>
    <scope>NUCLEOTIDE SEQUENCE [LARGE SCALE GENOMIC DNA]</scope>
    <source>
        <strain evidence="10">HyVt-501</strain>
    </source>
</reference>
<dbReference type="InterPro" id="IPR013482">
    <property type="entry name" value="Molybde_CF_guanTrfase"/>
</dbReference>
<comment type="caution">
    <text evidence="10">The sequence shown here is derived from an EMBL/GenBank/DDBJ whole genome shotgun (WGS) entry which is preliminary data.</text>
</comment>
<keyword evidence="3 8" id="KW-0479">Metal-binding</keyword>
<feature type="binding site" evidence="8">
    <location>
        <position position="92"/>
    </location>
    <ligand>
        <name>Mg(2+)</name>
        <dbReference type="ChEBI" id="CHEBI:18420"/>
    </ligand>
</feature>
<feature type="binding site" evidence="8">
    <location>
        <position position="18"/>
    </location>
    <ligand>
        <name>GTP</name>
        <dbReference type="ChEBI" id="CHEBI:37565"/>
    </ligand>
</feature>
<comment type="caution">
    <text evidence="8">Lacks conserved residue(s) required for the propagation of feature annotation.</text>
</comment>
<dbReference type="EC" id="2.7.7.77" evidence="8"/>
<dbReference type="GO" id="GO:0006777">
    <property type="term" value="P:Mo-molybdopterin cofactor biosynthetic process"/>
    <property type="evidence" value="ECO:0007669"/>
    <property type="project" value="UniProtKB-KW"/>
</dbReference>
<keyword evidence="7 8" id="KW-0501">Molybdenum cofactor biosynthesis</keyword>
<evidence type="ECO:0000256" key="1">
    <source>
        <dbReference type="ARBA" id="ARBA00022490"/>
    </source>
</evidence>
<proteinExistence type="inferred from homology"/>
<feature type="domain" description="MobA-like NTP transferase" evidence="9">
    <location>
        <begin position="4"/>
        <end position="153"/>
    </location>
</feature>
<dbReference type="Proteomes" id="UP000885792">
    <property type="component" value="Unassembled WGS sequence"/>
</dbReference>
<feature type="binding site" evidence="8">
    <location>
        <begin position="6"/>
        <end position="8"/>
    </location>
    <ligand>
        <name>GTP</name>
        <dbReference type="ChEBI" id="CHEBI:37565"/>
    </ligand>
</feature>
<evidence type="ECO:0000256" key="5">
    <source>
        <dbReference type="ARBA" id="ARBA00022842"/>
    </source>
</evidence>
<protein>
    <recommendedName>
        <fullName evidence="8">Probable molybdenum cofactor guanylyltransferase</fullName>
        <shortName evidence="8">MoCo guanylyltransferase</shortName>
        <ecNumber evidence="8">2.7.7.77</ecNumber>
    </recommendedName>
    <alternativeName>
        <fullName evidence="8">GTP:molybdopterin guanylyltransferase</fullName>
    </alternativeName>
    <alternativeName>
        <fullName evidence="8">Mo-MPT guanylyltransferase</fullName>
    </alternativeName>
    <alternativeName>
        <fullName evidence="8">Molybdopterin guanylyltransferase</fullName>
    </alternativeName>
    <alternativeName>
        <fullName evidence="8">Molybdopterin-guanine dinucleotide synthase</fullName>
        <shortName evidence="8">MGD synthase</shortName>
    </alternativeName>
</protein>
<dbReference type="EMBL" id="DRNB01000038">
    <property type="protein sequence ID" value="HHJ63487.1"/>
    <property type="molecule type" value="Genomic_DNA"/>
</dbReference>
<dbReference type="SUPFAM" id="SSF53448">
    <property type="entry name" value="Nucleotide-diphospho-sugar transferases"/>
    <property type="match status" value="1"/>
</dbReference>
<comment type="cofactor">
    <cofactor evidence="8">
        <name>Mg(2+)</name>
        <dbReference type="ChEBI" id="CHEBI:18420"/>
    </cofactor>
</comment>
<dbReference type="PANTHER" id="PTHR19136">
    <property type="entry name" value="MOLYBDENUM COFACTOR GUANYLYLTRANSFERASE"/>
    <property type="match status" value="1"/>
</dbReference>
<evidence type="ECO:0000256" key="3">
    <source>
        <dbReference type="ARBA" id="ARBA00022723"/>
    </source>
</evidence>
<dbReference type="Pfam" id="PF12804">
    <property type="entry name" value="NTP_transf_3"/>
    <property type="match status" value="1"/>
</dbReference>